<dbReference type="PANTHER" id="PTHR44169:SF6">
    <property type="entry name" value="NADPH-DEPENDENT 1-ACYLDIHYDROXYACETONE PHOSPHATE REDUCTASE"/>
    <property type="match status" value="1"/>
</dbReference>
<dbReference type="Pfam" id="PF00106">
    <property type="entry name" value="adh_short"/>
    <property type="match status" value="1"/>
</dbReference>
<comment type="similarity">
    <text evidence="1 3">Belongs to the short-chain dehydrogenases/reductases (SDR) family.</text>
</comment>
<keyword evidence="2" id="KW-0560">Oxidoreductase</keyword>
<dbReference type="PRINTS" id="PR00080">
    <property type="entry name" value="SDRFAMILY"/>
</dbReference>
<dbReference type="PRINTS" id="PR00081">
    <property type="entry name" value="GDHRDH"/>
</dbReference>
<evidence type="ECO:0000256" key="1">
    <source>
        <dbReference type="ARBA" id="ARBA00006484"/>
    </source>
</evidence>
<gene>
    <name evidence="4" type="ORF">OJ997_03960</name>
</gene>
<evidence type="ECO:0000313" key="5">
    <source>
        <dbReference type="Proteomes" id="UP001147653"/>
    </source>
</evidence>
<dbReference type="EMBL" id="JAPDDP010000005">
    <property type="protein sequence ID" value="MDA0179439.1"/>
    <property type="molecule type" value="Genomic_DNA"/>
</dbReference>
<evidence type="ECO:0000313" key="4">
    <source>
        <dbReference type="EMBL" id="MDA0179439.1"/>
    </source>
</evidence>
<dbReference type="Gene3D" id="3.40.50.720">
    <property type="entry name" value="NAD(P)-binding Rossmann-like Domain"/>
    <property type="match status" value="1"/>
</dbReference>
<organism evidence="4 5">
    <name type="scientific">Solirubrobacter phytolaccae</name>
    <dbReference type="NCBI Taxonomy" id="1404360"/>
    <lineage>
        <taxon>Bacteria</taxon>
        <taxon>Bacillati</taxon>
        <taxon>Actinomycetota</taxon>
        <taxon>Thermoleophilia</taxon>
        <taxon>Solirubrobacterales</taxon>
        <taxon>Solirubrobacteraceae</taxon>
        <taxon>Solirubrobacter</taxon>
    </lineage>
</organism>
<dbReference type="PANTHER" id="PTHR44169">
    <property type="entry name" value="NADPH-DEPENDENT 1-ACYLDIHYDROXYACETONE PHOSPHATE REDUCTASE"/>
    <property type="match status" value="1"/>
</dbReference>
<dbReference type="NCBIfam" id="NF006119">
    <property type="entry name" value="PRK08264.1-5"/>
    <property type="match status" value="1"/>
</dbReference>
<dbReference type="InterPro" id="IPR036291">
    <property type="entry name" value="NAD(P)-bd_dom_sf"/>
</dbReference>
<proteinExistence type="inferred from homology"/>
<dbReference type="GO" id="GO:0016491">
    <property type="term" value="F:oxidoreductase activity"/>
    <property type="evidence" value="ECO:0007669"/>
    <property type="project" value="UniProtKB-KW"/>
</dbReference>
<evidence type="ECO:0000256" key="2">
    <source>
        <dbReference type="ARBA" id="ARBA00023002"/>
    </source>
</evidence>
<dbReference type="SUPFAM" id="SSF51735">
    <property type="entry name" value="NAD(P)-binding Rossmann-fold domains"/>
    <property type="match status" value="1"/>
</dbReference>
<protein>
    <submittedName>
        <fullName evidence="4">SDR family oxidoreductase</fullName>
    </submittedName>
</protein>
<dbReference type="RefSeq" id="WP_270023714.1">
    <property type="nucleotide sequence ID" value="NZ_JAPDDP010000005.1"/>
</dbReference>
<evidence type="ECO:0000256" key="3">
    <source>
        <dbReference type="RuleBase" id="RU000363"/>
    </source>
</evidence>
<dbReference type="Proteomes" id="UP001147653">
    <property type="component" value="Unassembled WGS sequence"/>
</dbReference>
<name>A0A9X3N6Y4_9ACTN</name>
<reference evidence="4" key="1">
    <citation type="submission" date="2022-10" db="EMBL/GenBank/DDBJ databases">
        <title>The WGS of Solirubrobacter phytolaccae KCTC 29190.</title>
        <authorList>
            <person name="Jiang Z."/>
        </authorList>
    </citation>
    <scope>NUCLEOTIDE SEQUENCE</scope>
    <source>
        <strain evidence="4">KCTC 29190</strain>
    </source>
</reference>
<keyword evidence="5" id="KW-1185">Reference proteome</keyword>
<dbReference type="AlphaFoldDB" id="A0A9X3N6Y4"/>
<sequence>MELNGTVALVTGANRGLGRHFAQQLLERGATKVYAAARNPDTIDLPGVVPIELDITDPESVARAAAVATDVDVLINNAGISLHQNLVTGDLDAIRRELETNFFGTLNVIRAFVPVRAILNVNSRLSWLSYVGAGGYAASKAAEWSLTNSVRLELPDTLVTGLYLSSTDTDMMAGWDIPKNDPADVVRQALDGLEADAVEVIADADTAETKAALSTEPVAVP</sequence>
<comment type="caution">
    <text evidence="4">The sequence shown here is derived from an EMBL/GenBank/DDBJ whole genome shotgun (WGS) entry which is preliminary data.</text>
</comment>
<dbReference type="InterPro" id="IPR002347">
    <property type="entry name" value="SDR_fam"/>
</dbReference>
<accession>A0A9X3N6Y4</accession>